<keyword evidence="2" id="KW-1185">Reference proteome</keyword>
<sequence>MSCYHGFCCVPNTHAAKDYTLLQLLRGNLFQQLNGVKEKLTKCYKNSQLSSIFRASAPTKRHRHYRRLYL</sequence>
<dbReference type="EMBL" id="DF974492">
    <property type="protein sequence ID" value="GAU48921.1"/>
    <property type="molecule type" value="Genomic_DNA"/>
</dbReference>
<proteinExistence type="predicted"/>
<organism evidence="1 2">
    <name type="scientific">Trifolium subterraneum</name>
    <name type="common">Subterranean clover</name>
    <dbReference type="NCBI Taxonomy" id="3900"/>
    <lineage>
        <taxon>Eukaryota</taxon>
        <taxon>Viridiplantae</taxon>
        <taxon>Streptophyta</taxon>
        <taxon>Embryophyta</taxon>
        <taxon>Tracheophyta</taxon>
        <taxon>Spermatophyta</taxon>
        <taxon>Magnoliopsida</taxon>
        <taxon>eudicotyledons</taxon>
        <taxon>Gunneridae</taxon>
        <taxon>Pentapetalae</taxon>
        <taxon>rosids</taxon>
        <taxon>fabids</taxon>
        <taxon>Fabales</taxon>
        <taxon>Fabaceae</taxon>
        <taxon>Papilionoideae</taxon>
        <taxon>50 kb inversion clade</taxon>
        <taxon>NPAAA clade</taxon>
        <taxon>Hologalegina</taxon>
        <taxon>IRL clade</taxon>
        <taxon>Trifolieae</taxon>
        <taxon>Trifolium</taxon>
    </lineage>
</organism>
<name>A0A2Z6NXG5_TRISU</name>
<evidence type="ECO:0000313" key="2">
    <source>
        <dbReference type="Proteomes" id="UP000242715"/>
    </source>
</evidence>
<accession>A0A2Z6NXG5</accession>
<evidence type="ECO:0000313" key="1">
    <source>
        <dbReference type="EMBL" id="GAU48921.1"/>
    </source>
</evidence>
<dbReference type="Proteomes" id="UP000242715">
    <property type="component" value="Unassembled WGS sequence"/>
</dbReference>
<gene>
    <name evidence="1" type="ORF">TSUD_301760</name>
</gene>
<reference evidence="2" key="1">
    <citation type="journal article" date="2017" name="Front. Plant Sci.">
        <title>Climate Clever Clovers: New Paradigm to Reduce the Environmental Footprint of Ruminants by Breeding Low Methanogenic Forages Utilizing Haplotype Variation.</title>
        <authorList>
            <person name="Kaur P."/>
            <person name="Appels R."/>
            <person name="Bayer P.E."/>
            <person name="Keeble-Gagnere G."/>
            <person name="Wang J."/>
            <person name="Hirakawa H."/>
            <person name="Shirasawa K."/>
            <person name="Vercoe P."/>
            <person name="Stefanova K."/>
            <person name="Durmic Z."/>
            <person name="Nichols P."/>
            <person name="Revell C."/>
            <person name="Isobe S.N."/>
            <person name="Edwards D."/>
            <person name="Erskine W."/>
        </authorList>
    </citation>
    <scope>NUCLEOTIDE SEQUENCE [LARGE SCALE GENOMIC DNA]</scope>
    <source>
        <strain evidence="2">cv. Daliak</strain>
    </source>
</reference>
<protein>
    <submittedName>
        <fullName evidence="1">Uncharacterized protein</fullName>
    </submittedName>
</protein>
<dbReference type="AlphaFoldDB" id="A0A2Z6NXG5"/>